<evidence type="ECO:0000256" key="2">
    <source>
        <dbReference type="PIRSR" id="PIRSR605754-1"/>
    </source>
</evidence>
<keyword evidence="1" id="KW-0378">Hydrolase</keyword>
<dbReference type="SUPFAM" id="SSF63817">
    <property type="entry name" value="Sortase"/>
    <property type="match status" value="1"/>
</dbReference>
<name>A0A6J4RGW3_9ACTN</name>
<dbReference type="InterPro" id="IPR005754">
    <property type="entry name" value="Sortase"/>
</dbReference>
<reference evidence="3" key="1">
    <citation type="submission" date="2020-02" db="EMBL/GenBank/DDBJ databases">
        <authorList>
            <person name="Meier V. D."/>
        </authorList>
    </citation>
    <scope>NUCLEOTIDE SEQUENCE</scope>
    <source>
        <strain evidence="3">AVDCRST_MAG05</strain>
    </source>
</reference>
<dbReference type="InterPro" id="IPR023365">
    <property type="entry name" value="Sortase_dom-sf"/>
</dbReference>
<gene>
    <name evidence="3" type="ORF">AVDCRST_MAG05-656</name>
</gene>
<dbReference type="GO" id="GO:0016787">
    <property type="term" value="F:hydrolase activity"/>
    <property type="evidence" value="ECO:0007669"/>
    <property type="project" value="UniProtKB-KW"/>
</dbReference>
<protein>
    <submittedName>
        <fullName evidence="3">Sortase (Surface protein transpeptidase)</fullName>
    </submittedName>
</protein>
<dbReference type="EMBL" id="CADCVM010000076">
    <property type="protein sequence ID" value="CAA9472406.1"/>
    <property type="molecule type" value="Genomic_DNA"/>
</dbReference>
<feature type="active site" description="Proton donor/acceptor" evidence="2">
    <location>
        <position position="137"/>
    </location>
</feature>
<sequence length="223" mass="24182">MNGMKGGPSGRVMTAGAVAAALLVGLGLLLYSVFGGQAPASANTPHKVSDQVTDEVQERFARSLPERIVERVRGPRVDAPEEKALKLTVPALERVRDVPVYDAARGEYEDAMHDGTAHVKGTGFPWQKGANVYIAGHRVGYPGTKSDLVFWDLDKLKKGDEILLTDADGETYTYEVFDKFVVDPSAVRVLRPVPGKSVVSLQTCTLPDYSRRLVVQGELKETG</sequence>
<dbReference type="Pfam" id="PF04203">
    <property type="entry name" value="Sortase"/>
    <property type="match status" value="1"/>
</dbReference>
<dbReference type="NCBIfam" id="TIGR01076">
    <property type="entry name" value="sortase_fam"/>
    <property type="match status" value="1"/>
</dbReference>
<evidence type="ECO:0000313" key="3">
    <source>
        <dbReference type="EMBL" id="CAA9472406.1"/>
    </source>
</evidence>
<feature type="active site" description="Acyl-thioester intermediate" evidence="2">
    <location>
        <position position="204"/>
    </location>
</feature>
<evidence type="ECO:0000256" key="1">
    <source>
        <dbReference type="ARBA" id="ARBA00022801"/>
    </source>
</evidence>
<organism evidence="3">
    <name type="scientific">uncultured Rubrobacteraceae bacterium</name>
    <dbReference type="NCBI Taxonomy" id="349277"/>
    <lineage>
        <taxon>Bacteria</taxon>
        <taxon>Bacillati</taxon>
        <taxon>Actinomycetota</taxon>
        <taxon>Rubrobacteria</taxon>
        <taxon>Rubrobacterales</taxon>
        <taxon>Rubrobacteraceae</taxon>
        <taxon>environmental samples</taxon>
    </lineage>
</organism>
<accession>A0A6J4RGW3</accession>
<proteinExistence type="predicted"/>
<dbReference type="AlphaFoldDB" id="A0A6J4RGW3"/>
<dbReference type="Gene3D" id="2.40.260.10">
    <property type="entry name" value="Sortase"/>
    <property type="match status" value="1"/>
</dbReference>